<dbReference type="InterPro" id="IPR043998">
    <property type="entry name" value="Put_Metallopep"/>
</dbReference>
<name>A0ABW6CN60_9CAUL</name>
<sequence>MFTVPTADGADSPWPIFERLLLTHEELGELASMIDSEIRVAFLMRLGDWGKHGRMTLGMCCIPSVQGELKPLFVQLLEDTLGYFPDFLILLNADWWEEASPLQREILVFHEAMHAGQAKDKYGAPRFHRETGAPIPTIRGHDVEEFTPVVRRYGAWKSDLAEFLAAAAEAPNAPDNLTPTGPPVVTVGCQEEADDSSGPEEPQMTAESTNRGER</sequence>
<dbReference type="GO" id="GO:0016787">
    <property type="term" value="F:hydrolase activity"/>
    <property type="evidence" value="ECO:0007669"/>
    <property type="project" value="UniProtKB-KW"/>
</dbReference>
<evidence type="ECO:0000259" key="2">
    <source>
        <dbReference type="Pfam" id="PF18894"/>
    </source>
</evidence>
<keyword evidence="3" id="KW-0378">Hydrolase</keyword>
<dbReference type="Pfam" id="PF18894">
    <property type="entry name" value="PhageMetallopep"/>
    <property type="match status" value="1"/>
</dbReference>
<keyword evidence="4" id="KW-1185">Reference proteome</keyword>
<evidence type="ECO:0000313" key="4">
    <source>
        <dbReference type="Proteomes" id="UP001598130"/>
    </source>
</evidence>
<evidence type="ECO:0000313" key="3">
    <source>
        <dbReference type="EMBL" id="MFD3263166.1"/>
    </source>
</evidence>
<reference evidence="3 4" key="1">
    <citation type="submission" date="2022-09" db="EMBL/GenBank/DDBJ databases">
        <title>New species of Phenylobacterium.</title>
        <authorList>
            <person name="Mieszkin S."/>
        </authorList>
    </citation>
    <scope>NUCLEOTIDE SEQUENCE [LARGE SCALE GENOMIC DNA]</scope>
    <source>
        <strain evidence="3 4">HK31-G</strain>
    </source>
</reference>
<dbReference type="EMBL" id="JAOTJD010000005">
    <property type="protein sequence ID" value="MFD3263166.1"/>
    <property type="molecule type" value="Genomic_DNA"/>
</dbReference>
<proteinExistence type="predicted"/>
<evidence type="ECO:0000256" key="1">
    <source>
        <dbReference type="SAM" id="MobiDB-lite"/>
    </source>
</evidence>
<organism evidence="3 4">
    <name type="scientific">Phenylobacterium ferrooxidans</name>
    <dbReference type="NCBI Taxonomy" id="2982689"/>
    <lineage>
        <taxon>Bacteria</taxon>
        <taxon>Pseudomonadati</taxon>
        <taxon>Pseudomonadota</taxon>
        <taxon>Alphaproteobacteria</taxon>
        <taxon>Caulobacterales</taxon>
        <taxon>Caulobacteraceae</taxon>
        <taxon>Phenylobacterium</taxon>
    </lineage>
</organism>
<accession>A0ABW6CN60</accession>
<gene>
    <name evidence="3" type="ORF">OCL97_04190</name>
</gene>
<dbReference type="Proteomes" id="UP001598130">
    <property type="component" value="Unassembled WGS sequence"/>
</dbReference>
<dbReference type="RefSeq" id="WP_377367883.1">
    <property type="nucleotide sequence ID" value="NZ_JAOTJD010000005.1"/>
</dbReference>
<feature type="compositionally biased region" description="Polar residues" evidence="1">
    <location>
        <begin position="205"/>
        <end position="214"/>
    </location>
</feature>
<protein>
    <submittedName>
        <fullName evidence="3">Metallopeptidase</fullName>
        <ecNumber evidence="3">3.4.24.-</ecNumber>
    </submittedName>
</protein>
<dbReference type="EC" id="3.4.24.-" evidence="3"/>
<comment type="caution">
    <text evidence="3">The sequence shown here is derived from an EMBL/GenBank/DDBJ whole genome shotgun (WGS) entry which is preliminary data.</text>
</comment>
<feature type="domain" description="Putative phage metallopeptidase" evidence="2">
    <location>
        <begin position="24"/>
        <end position="161"/>
    </location>
</feature>
<feature type="region of interest" description="Disordered" evidence="1">
    <location>
        <begin position="171"/>
        <end position="214"/>
    </location>
</feature>